<keyword evidence="2" id="KW-1185">Reference proteome</keyword>
<dbReference type="AlphaFoldDB" id="A0A6I4W0M3"/>
<dbReference type="EMBL" id="WUUL01000005">
    <property type="protein sequence ID" value="MXQ53832.1"/>
    <property type="molecule type" value="Genomic_DNA"/>
</dbReference>
<sequence>MAYNLTDADAKKVEDFLSRAEEMAEEAYKLSKNGYAPDYHLVQMYTSTSESYSQLAEKYAKVKEL</sequence>
<protein>
    <submittedName>
        <fullName evidence="1">Uncharacterized protein</fullName>
    </submittedName>
</protein>
<organism evidence="1 2">
    <name type="scientific">Shimazuella alba</name>
    <dbReference type="NCBI Taxonomy" id="2690964"/>
    <lineage>
        <taxon>Bacteria</taxon>
        <taxon>Bacillati</taxon>
        <taxon>Bacillota</taxon>
        <taxon>Bacilli</taxon>
        <taxon>Bacillales</taxon>
        <taxon>Thermoactinomycetaceae</taxon>
        <taxon>Shimazuella</taxon>
    </lineage>
</organism>
<proteinExistence type="predicted"/>
<reference evidence="1 2" key="1">
    <citation type="submission" date="2019-12" db="EMBL/GenBank/DDBJ databases">
        <title>Whole-genome analyses of novel actinobacteria.</title>
        <authorList>
            <person name="Sahin N."/>
            <person name="Saygin H."/>
        </authorList>
    </citation>
    <scope>NUCLEOTIDE SEQUENCE [LARGE SCALE GENOMIC DNA]</scope>
    <source>
        <strain evidence="1 2">KC615</strain>
    </source>
</reference>
<dbReference type="RefSeq" id="WP_160801192.1">
    <property type="nucleotide sequence ID" value="NZ_WUUL01000005.1"/>
</dbReference>
<evidence type="ECO:0000313" key="1">
    <source>
        <dbReference type="EMBL" id="MXQ53832.1"/>
    </source>
</evidence>
<evidence type="ECO:0000313" key="2">
    <source>
        <dbReference type="Proteomes" id="UP000430692"/>
    </source>
</evidence>
<name>A0A6I4W0M3_9BACL</name>
<comment type="caution">
    <text evidence="1">The sequence shown here is derived from an EMBL/GenBank/DDBJ whole genome shotgun (WGS) entry which is preliminary data.</text>
</comment>
<dbReference type="Proteomes" id="UP000430692">
    <property type="component" value="Unassembled WGS sequence"/>
</dbReference>
<accession>A0A6I4W0M3</accession>
<gene>
    <name evidence="1" type="ORF">GSM42_08870</name>
</gene>